<evidence type="ECO:0000259" key="4">
    <source>
        <dbReference type="PROSITE" id="PS50158"/>
    </source>
</evidence>
<organism evidence="5 6">
    <name type="scientific">Hydnomerulius pinastri MD-312</name>
    <dbReference type="NCBI Taxonomy" id="994086"/>
    <lineage>
        <taxon>Eukaryota</taxon>
        <taxon>Fungi</taxon>
        <taxon>Dikarya</taxon>
        <taxon>Basidiomycota</taxon>
        <taxon>Agaricomycotina</taxon>
        <taxon>Agaricomycetes</taxon>
        <taxon>Agaricomycetidae</taxon>
        <taxon>Boletales</taxon>
        <taxon>Boletales incertae sedis</taxon>
        <taxon>Leucogyrophana</taxon>
    </lineage>
</organism>
<feature type="domain" description="CCHC-type" evidence="4">
    <location>
        <begin position="257"/>
        <end position="271"/>
    </location>
</feature>
<dbReference type="GO" id="GO:0006397">
    <property type="term" value="P:mRNA processing"/>
    <property type="evidence" value="ECO:0007669"/>
    <property type="project" value="UniProtKB-KW"/>
</dbReference>
<keyword evidence="2" id="KW-0862">Zinc</keyword>
<dbReference type="GO" id="GO:0008270">
    <property type="term" value="F:zinc ion binding"/>
    <property type="evidence" value="ECO:0007669"/>
    <property type="project" value="UniProtKB-KW"/>
</dbReference>
<proteinExistence type="predicted"/>
<protein>
    <recommendedName>
        <fullName evidence="4">CCHC-type domain-containing protein</fullName>
    </recommendedName>
</protein>
<evidence type="ECO:0000256" key="1">
    <source>
        <dbReference type="ARBA" id="ARBA00022664"/>
    </source>
</evidence>
<dbReference type="SUPFAM" id="SSF57756">
    <property type="entry name" value="Retrovirus zinc finger-like domains"/>
    <property type="match status" value="1"/>
</dbReference>
<feature type="region of interest" description="Disordered" evidence="3">
    <location>
        <begin position="222"/>
        <end position="247"/>
    </location>
</feature>
<gene>
    <name evidence="5" type="ORF">HYDPIDRAFT_31674</name>
</gene>
<dbReference type="OrthoDB" id="2686736at2759"/>
<keyword evidence="1" id="KW-0507">mRNA processing</keyword>
<evidence type="ECO:0000313" key="6">
    <source>
        <dbReference type="Proteomes" id="UP000053820"/>
    </source>
</evidence>
<dbReference type="Proteomes" id="UP000053820">
    <property type="component" value="Unassembled WGS sequence"/>
</dbReference>
<evidence type="ECO:0000313" key="5">
    <source>
        <dbReference type="EMBL" id="KIJ61165.1"/>
    </source>
</evidence>
<accession>A0A0C9VTC1</accession>
<dbReference type="AlphaFoldDB" id="A0A0C9VTC1"/>
<dbReference type="InterPro" id="IPR036875">
    <property type="entry name" value="Znf_CCHC_sf"/>
</dbReference>
<keyword evidence="2" id="KW-0479">Metal-binding</keyword>
<evidence type="ECO:0000256" key="3">
    <source>
        <dbReference type="SAM" id="MobiDB-lite"/>
    </source>
</evidence>
<dbReference type="GO" id="GO:0003676">
    <property type="term" value="F:nucleic acid binding"/>
    <property type="evidence" value="ECO:0007669"/>
    <property type="project" value="InterPro"/>
</dbReference>
<evidence type="ECO:0000256" key="2">
    <source>
        <dbReference type="PROSITE-ProRule" id="PRU00047"/>
    </source>
</evidence>
<reference evidence="5 6" key="1">
    <citation type="submission" date="2014-04" db="EMBL/GenBank/DDBJ databases">
        <title>Evolutionary Origins and Diversification of the Mycorrhizal Mutualists.</title>
        <authorList>
            <consortium name="DOE Joint Genome Institute"/>
            <consortium name="Mycorrhizal Genomics Consortium"/>
            <person name="Kohler A."/>
            <person name="Kuo A."/>
            <person name="Nagy L.G."/>
            <person name="Floudas D."/>
            <person name="Copeland A."/>
            <person name="Barry K.W."/>
            <person name="Cichocki N."/>
            <person name="Veneault-Fourrey C."/>
            <person name="LaButti K."/>
            <person name="Lindquist E.A."/>
            <person name="Lipzen A."/>
            <person name="Lundell T."/>
            <person name="Morin E."/>
            <person name="Murat C."/>
            <person name="Riley R."/>
            <person name="Ohm R."/>
            <person name="Sun H."/>
            <person name="Tunlid A."/>
            <person name="Henrissat B."/>
            <person name="Grigoriev I.V."/>
            <person name="Hibbett D.S."/>
            <person name="Martin F."/>
        </authorList>
    </citation>
    <scope>NUCLEOTIDE SEQUENCE [LARGE SCALE GENOMIC DNA]</scope>
    <source>
        <strain evidence="5 6">MD-312</strain>
    </source>
</reference>
<sequence>MSNLGGDDDVDMQSLVEAMQQQIAQMQATIATQTAQLADRTPVVNVEKRFSKKVEIIADPGQYAGEKAKFIEWWTKMKIWVRANNDAFSNSFELCTVTRMVECLNANHWPRDTELIEEVESFFLPQNERDWAHSQIQTCKQGNLRVDEYILKWLSLFRQSKISDEHGVYLLETNTSARIIKQVFMLGVRADTVVEYITQIQNIGRAQEAYLMFQPTAKTQGRAWGNNTSGSKTYGGQGEPMDIGAATKGRGAGSSECYKCGKGGHFARNCKARNCRCGSNRHTSERHPAGQGKGKGHKVRSTSAANKTAPQSQADFKQMDFEEAKAFFYDMQVSEMKSQGKGFGP</sequence>
<dbReference type="PROSITE" id="PS50158">
    <property type="entry name" value="ZF_CCHC"/>
    <property type="match status" value="1"/>
</dbReference>
<feature type="region of interest" description="Disordered" evidence="3">
    <location>
        <begin position="279"/>
        <end position="315"/>
    </location>
</feature>
<keyword evidence="6" id="KW-1185">Reference proteome</keyword>
<name>A0A0C9VTC1_9AGAM</name>
<dbReference type="HOGENOM" id="CLU_011693_0_0_1"/>
<dbReference type="Pfam" id="PF00098">
    <property type="entry name" value="zf-CCHC"/>
    <property type="match status" value="1"/>
</dbReference>
<dbReference type="InterPro" id="IPR001878">
    <property type="entry name" value="Znf_CCHC"/>
</dbReference>
<feature type="compositionally biased region" description="Polar residues" evidence="3">
    <location>
        <begin position="301"/>
        <end position="315"/>
    </location>
</feature>
<keyword evidence="2" id="KW-0863">Zinc-finger</keyword>
<dbReference type="EMBL" id="KN839865">
    <property type="protein sequence ID" value="KIJ61165.1"/>
    <property type="molecule type" value="Genomic_DNA"/>
</dbReference>
<dbReference type="SMART" id="SM00343">
    <property type="entry name" value="ZnF_C2HC"/>
    <property type="match status" value="1"/>
</dbReference>